<dbReference type="InterPro" id="IPR014825">
    <property type="entry name" value="DNA_alkylation"/>
</dbReference>
<protein>
    <recommendedName>
        <fullName evidence="3">DNA alkylation repair enzyme</fullName>
    </recommendedName>
</protein>
<gene>
    <name evidence="1" type="ORF">DVR12_01975</name>
</gene>
<dbReference type="AlphaFoldDB" id="A0A3E1YGT8"/>
<organism evidence="1 2">
    <name type="scientific">Chitinophaga silvatica</name>
    <dbReference type="NCBI Taxonomy" id="2282649"/>
    <lineage>
        <taxon>Bacteria</taxon>
        <taxon>Pseudomonadati</taxon>
        <taxon>Bacteroidota</taxon>
        <taxon>Chitinophagia</taxon>
        <taxon>Chitinophagales</taxon>
        <taxon>Chitinophagaceae</taxon>
        <taxon>Chitinophaga</taxon>
    </lineage>
</organism>
<comment type="caution">
    <text evidence="1">The sequence shown here is derived from an EMBL/GenBank/DDBJ whole genome shotgun (WGS) entry which is preliminary data.</text>
</comment>
<dbReference type="OrthoDB" id="9797162at2"/>
<reference evidence="1 2" key="1">
    <citation type="submission" date="2018-07" db="EMBL/GenBank/DDBJ databases">
        <title>Chitinophaga K2CV101002-2 sp. nov., isolated from a monsoon evergreen broad-leaved forest soil.</title>
        <authorList>
            <person name="Lv Y."/>
        </authorList>
    </citation>
    <scope>NUCLEOTIDE SEQUENCE [LARGE SCALE GENOMIC DNA]</scope>
    <source>
        <strain evidence="1 2">GDMCC 1.1288</strain>
    </source>
</reference>
<dbReference type="Gene3D" id="1.25.40.290">
    <property type="entry name" value="ARM repeat domains"/>
    <property type="match status" value="1"/>
</dbReference>
<dbReference type="SUPFAM" id="SSF48371">
    <property type="entry name" value="ARM repeat"/>
    <property type="match status" value="1"/>
</dbReference>
<evidence type="ECO:0008006" key="3">
    <source>
        <dbReference type="Google" id="ProtNLM"/>
    </source>
</evidence>
<keyword evidence="2" id="KW-1185">Reference proteome</keyword>
<dbReference type="Pfam" id="PF08713">
    <property type="entry name" value="DNA_alkylation"/>
    <property type="match status" value="1"/>
</dbReference>
<sequence>MLSSIIAPLKDLKHGFKPVVDAGNKILANDALMPLNIAISLMSSGAYQERSLAVFLFGEIAPQEPVALDYLTTKVVDDPSWQVQEMLAKALDSYSAAIGYEAALPQIREWIKAKHPALNRAVIEGLRIWTSRSYFKENPEVAVGLISSLAPKLSKKDNVYLTRSVGNALRDIKKKYPDLVKDAVRNWDHSEVAVQQAYKLLQKK</sequence>
<dbReference type="EMBL" id="QPMM01000001">
    <property type="protein sequence ID" value="RFS26578.1"/>
    <property type="molecule type" value="Genomic_DNA"/>
</dbReference>
<dbReference type="Gene3D" id="1.10.1240.70">
    <property type="match status" value="1"/>
</dbReference>
<dbReference type="InterPro" id="IPR016024">
    <property type="entry name" value="ARM-type_fold"/>
</dbReference>
<dbReference type="RefSeq" id="WP_116973769.1">
    <property type="nucleotide sequence ID" value="NZ_QPMM01000001.1"/>
</dbReference>
<name>A0A3E1YGT8_9BACT</name>
<proteinExistence type="predicted"/>
<dbReference type="Proteomes" id="UP000260644">
    <property type="component" value="Unassembled WGS sequence"/>
</dbReference>
<evidence type="ECO:0000313" key="1">
    <source>
        <dbReference type="EMBL" id="RFS26578.1"/>
    </source>
</evidence>
<evidence type="ECO:0000313" key="2">
    <source>
        <dbReference type="Proteomes" id="UP000260644"/>
    </source>
</evidence>
<accession>A0A3E1YGT8</accession>